<dbReference type="PANTHER" id="PTHR46063">
    <property type="entry name" value="KELCH DOMAIN-CONTAINING PROTEIN"/>
    <property type="match status" value="1"/>
</dbReference>
<dbReference type="SUPFAM" id="SSF117281">
    <property type="entry name" value="Kelch motif"/>
    <property type="match status" value="2"/>
</dbReference>
<protein>
    <recommendedName>
        <fullName evidence="4">Kelch domain-containing protein 4</fullName>
    </recommendedName>
</protein>
<evidence type="ECO:0000313" key="2">
    <source>
        <dbReference type="EMBL" id="CAK8682719.1"/>
    </source>
</evidence>
<evidence type="ECO:0000256" key="1">
    <source>
        <dbReference type="SAM" id="MobiDB-lite"/>
    </source>
</evidence>
<feature type="compositionally biased region" description="Basic and acidic residues" evidence="1">
    <location>
        <begin position="10"/>
        <end position="29"/>
    </location>
</feature>
<proteinExistence type="predicted"/>
<keyword evidence="3" id="KW-1185">Reference proteome</keyword>
<dbReference type="Gene3D" id="2.120.10.80">
    <property type="entry name" value="Kelch-type beta propeller"/>
    <property type="match status" value="2"/>
</dbReference>
<accession>A0ABP0FSV6</accession>
<dbReference type="EMBL" id="CAWYQH010000096">
    <property type="protein sequence ID" value="CAK8682719.1"/>
    <property type="molecule type" value="Genomic_DNA"/>
</dbReference>
<dbReference type="InterPro" id="IPR052588">
    <property type="entry name" value="Kelch_domain_protein"/>
</dbReference>
<sequence length="538" mass="61089">MGKKGKKEKGRGAEKTAQKMAKKDQKGEGMEDLEALIAEFRAADEKRTKFNEEKCNRPSPRCNMTVTAHPDKDELIVFGGEYFNGSKTHIYNDVFVYNIKKDEWSKYFIPNPPPPRCAHQAVAVSKDGGQLWIFGGEFSSPNNTQFYHYKDLWVLHLKEHKWEQIKAPGGPSQRSGHRMIAHKKSIYLFGGFHESHSNFSYFNDSYLFSLSSYTWTKLSLSGTGPSPRSACQLAVTPNGILVVGGYSKVRVKRDVEKGTPHMDMFLMSEEADSKWKWTKIKDSGAKPWPRSGFSFAQMSPTRAVMFGGVSDDDEEEDLLSFFYNSLSCLDLISYRWFPMDLRKSKAHKKKVEEMKDCDAGEIPMETDDSQAEATTSSMYVLPCGRMNAVAAVKRGTMFVYGGIFEEDEKQITLNDLWSIDLKKMDVWKQLIEADDTSTDWCEENVSGSSSDEDEGHSKTSRMSPLDDHPPVESGQLFENYWHEAKEHWLEVASSQAKEEDRADDIRSNAQKLASLLSNLDRGSSLELNPRKIYMSELN</sequence>
<feature type="region of interest" description="Disordered" evidence="1">
    <location>
        <begin position="1"/>
        <end position="29"/>
    </location>
</feature>
<evidence type="ECO:0000313" key="3">
    <source>
        <dbReference type="Proteomes" id="UP001642483"/>
    </source>
</evidence>
<feature type="region of interest" description="Disordered" evidence="1">
    <location>
        <begin position="439"/>
        <end position="473"/>
    </location>
</feature>
<comment type="caution">
    <text evidence="2">The sequence shown here is derived from an EMBL/GenBank/DDBJ whole genome shotgun (WGS) entry which is preliminary data.</text>
</comment>
<reference evidence="2 3" key="1">
    <citation type="submission" date="2024-02" db="EMBL/GenBank/DDBJ databases">
        <authorList>
            <person name="Daric V."/>
            <person name="Darras S."/>
        </authorList>
    </citation>
    <scope>NUCLEOTIDE SEQUENCE [LARGE SCALE GENOMIC DNA]</scope>
</reference>
<dbReference type="Proteomes" id="UP001642483">
    <property type="component" value="Unassembled WGS sequence"/>
</dbReference>
<organism evidence="2 3">
    <name type="scientific">Clavelina lepadiformis</name>
    <name type="common">Light-bulb sea squirt</name>
    <name type="synonym">Ascidia lepadiformis</name>
    <dbReference type="NCBI Taxonomy" id="159417"/>
    <lineage>
        <taxon>Eukaryota</taxon>
        <taxon>Metazoa</taxon>
        <taxon>Chordata</taxon>
        <taxon>Tunicata</taxon>
        <taxon>Ascidiacea</taxon>
        <taxon>Aplousobranchia</taxon>
        <taxon>Clavelinidae</taxon>
        <taxon>Clavelina</taxon>
    </lineage>
</organism>
<name>A0ABP0FSV6_CLALP</name>
<dbReference type="PANTHER" id="PTHR46063:SF1">
    <property type="entry name" value="KELCH DOMAIN-CONTAINING PROTEIN 4"/>
    <property type="match status" value="1"/>
</dbReference>
<dbReference type="Pfam" id="PF24681">
    <property type="entry name" value="Kelch_KLHDC2_KLHL20_DRC7"/>
    <property type="match status" value="1"/>
</dbReference>
<evidence type="ECO:0008006" key="4">
    <source>
        <dbReference type="Google" id="ProtNLM"/>
    </source>
</evidence>
<gene>
    <name evidence="2" type="ORF">CVLEPA_LOCUS13362</name>
</gene>
<dbReference type="InterPro" id="IPR015915">
    <property type="entry name" value="Kelch-typ_b-propeller"/>
</dbReference>